<accession>A0A6P2CW39</accession>
<reference evidence="2 3" key="1">
    <citation type="submission" date="2019-05" db="EMBL/GenBank/DDBJ databases">
        <authorList>
            <consortium name="Science for Life Laboratories"/>
        </authorList>
    </citation>
    <scope>NUCLEOTIDE SEQUENCE [LARGE SCALE GENOMIC DNA]</scope>
    <source>
        <strain evidence="2">Soil9</strain>
    </source>
</reference>
<evidence type="ECO:0000313" key="2">
    <source>
        <dbReference type="EMBL" id="VTR93348.1"/>
    </source>
</evidence>
<name>A0A6P2CW39_9BACT</name>
<dbReference type="RefSeq" id="WP_197909508.1">
    <property type="nucleotide sequence ID" value="NZ_LR593886.1"/>
</dbReference>
<sequence>MSACDLNLDFPGVILTDVYLTPTLAVVVLVSTAAESSCPSCHNPSARVHSRYVRTLADLPGHNRPVALRLTVRRFFCSQAPRVAARAAGERY</sequence>
<evidence type="ECO:0000313" key="3">
    <source>
        <dbReference type="Proteomes" id="UP000464178"/>
    </source>
</evidence>
<dbReference type="Proteomes" id="UP000464178">
    <property type="component" value="Chromosome"/>
</dbReference>
<dbReference type="EMBL" id="LR593886">
    <property type="protein sequence ID" value="VTR93348.1"/>
    <property type="molecule type" value="Genomic_DNA"/>
</dbReference>
<dbReference type="AlphaFoldDB" id="A0A6P2CW39"/>
<feature type="domain" description="Transposase IS204/IS1001/IS1096/IS1165 zinc-finger" evidence="1">
    <location>
        <begin position="37"/>
        <end position="78"/>
    </location>
</feature>
<gene>
    <name evidence="2" type="ORF">SOIL9_43660</name>
</gene>
<evidence type="ECO:0000259" key="1">
    <source>
        <dbReference type="Pfam" id="PF14690"/>
    </source>
</evidence>
<dbReference type="InterPro" id="IPR029261">
    <property type="entry name" value="Transposase_Znf"/>
</dbReference>
<keyword evidence="3" id="KW-1185">Reference proteome</keyword>
<organism evidence="2 3">
    <name type="scientific">Gemmata massiliana</name>
    <dbReference type="NCBI Taxonomy" id="1210884"/>
    <lineage>
        <taxon>Bacteria</taxon>
        <taxon>Pseudomonadati</taxon>
        <taxon>Planctomycetota</taxon>
        <taxon>Planctomycetia</taxon>
        <taxon>Gemmatales</taxon>
        <taxon>Gemmataceae</taxon>
        <taxon>Gemmata</taxon>
    </lineage>
</organism>
<dbReference type="Pfam" id="PF14690">
    <property type="entry name" value="Zn_ribbon_ISL3"/>
    <property type="match status" value="1"/>
</dbReference>
<protein>
    <recommendedName>
        <fullName evidence="1">Transposase IS204/IS1001/IS1096/IS1165 zinc-finger domain-containing protein</fullName>
    </recommendedName>
</protein>
<proteinExistence type="predicted"/>
<dbReference type="KEGG" id="gms:SOIL9_43660"/>